<feature type="non-terminal residue" evidence="1">
    <location>
        <position position="70"/>
    </location>
</feature>
<dbReference type="AlphaFoldDB" id="A0A7D9DIF3"/>
<gene>
    <name evidence="1" type="ORF">PACLA_8A037085</name>
</gene>
<dbReference type="EMBL" id="CACRXK020000684">
    <property type="protein sequence ID" value="CAB3984003.1"/>
    <property type="molecule type" value="Genomic_DNA"/>
</dbReference>
<sequence length="70" mass="7824">MNSTLCFSLKKFGSDIEARKWLTIDSPLHKKVCTALTNTQLMKGINKASLLAQTSCLEGFHSVLNHFAQR</sequence>
<evidence type="ECO:0000313" key="2">
    <source>
        <dbReference type="Proteomes" id="UP001152795"/>
    </source>
</evidence>
<protein>
    <submittedName>
        <fullName evidence="1">Uncharacterized protein</fullName>
    </submittedName>
</protein>
<comment type="caution">
    <text evidence="1">The sequence shown here is derived from an EMBL/GenBank/DDBJ whole genome shotgun (WGS) entry which is preliminary data.</text>
</comment>
<dbReference type="Proteomes" id="UP001152795">
    <property type="component" value="Unassembled WGS sequence"/>
</dbReference>
<proteinExistence type="predicted"/>
<evidence type="ECO:0000313" key="1">
    <source>
        <dbReference type="EMBL" id="CAB3984003.1"/>
    </source>
</evidence>
<name>A0A7D9DIF3_PARCT</name>
<keyword evidence="2" id="KW-1185">Reference proteome</keyword>
<dbReference type="OrthoDB" id="10216951at2759"/>
<organism evidence="1 2">
    <name type="scientific">Paramuricea clavata</name>
    <name type="common">Red gorgonian</name>
    <name type="synonym">Violescent sea-whip</name>
    <dbReference type="NCBI Taxonomy" id="317549"/>
    <lineage>
        <taxon>Eukaryota</taxon>
        <taxon>Metazoa</taxon>
        <taxon>Cnidaria</taxon>
        <taxon>Anthozoa</taxon>
        <taxon>Octocorallia</taxon>
        <taxon>Malacalcyonacea</taxon>
        <taxon>Plexauridae</taxon>
        <taxon>Paramuricea</taxon>
    </lineage>
</organism>
<reference evidence="1" key="1">
    <citation type="submission" date="2020-04" db="EMBL/GenBank/DDBJ databases">
        <authorList>
            <person name="Alioto T."/>
            <person name="Alioto T."/>
            <person name="Gomez Garrido J."/>
        </authorList>
    </citation>
    <scope>NUCLEOTIDE SEQUENCE</scope>
    <source>
        <strain evidence="1">A484AB</strain>
    </source>
</reference>
<accession>A0A7D9DIF3</accession>